<feature type="region of interest" description="Disordered" evidence="8">
    <location>
        <begin position="384"/>
        <end position="474"/>
    </location>
</feature>
<dbReference type="PANTHER" id="PTHR11085">
    <property type="entry name" value="NAD-DEPENDENT PROTEIN DEACYLASE SIRTUIN-5, MITOCHONDRIAL-RELATED"/>
    <property type="match status" value="1"/>
</dbReference>
<dbReference type="Pfam" id="PF02146">
    <property type="entry name" value="SIR2"/>
    <property type="match status" value="1"/>
</dbReference>
<accession>A0A151GPS0</accession>
<dbReference type="PROSITE" id="PS50305">
    <property type="entry name" value="SIRTUIN"/>
    <property type="match status" value="1"/>
</dbReference>
<dbReference type="SUPFAM" id="SSF52467">
    <property type="entry name" value="DHS-like NAD/FAD-binding domain"/>
    <property type="match status" value="1"/>
</dbReference>
<dbReference type="RefSeq" id="XP_040658354.1">
    <property type="nucleotide sequence ID" value="XM_040797471.1"/>
</dbReference>
<dbReference type="STRING" id="98403.A0A151GPS0"/>
<evidence type="ECO:0000256" key="6">
    <source>
        <dbReference type="ARBA" id="ARBA00023027"/>
    </source>
</evidence>
<keyword evidence="6" id="KW-0520">NAD</keyword>
<evidence type="ECO:0000259" key="9">
    <source>
        <dbReference type="PROSITE" id="PS50305"/>
    </source>
</evidence>
<feature type="compositionally biased region" description="Polar residues" evidence="8">
    <location>
        <begin position="464"/>
        <end position="474"/>
    </location>
</feature>
<evidence type="ECO:0000256" key="5">
    <source>
        <dbReference type="ARBA" id="ARBA00022833"/>
    </source>
</evidence>
<evidence type="ECO:0000256" key="3">
    <source>
        <dbReference type="ARBA" id="ARBA00022679"/>
    </source>
</evidence>
<dbReference type="GO" id="GO:0070403">
    <property type="term" value="F:NAD+ binding"/>
    <property type="evidence" value="ECO:0007669"/>
    <property type="project" value="InterPro"/>
</dbReference>
<sequence>MGQDESSLDLPPRTLEAKTLAAVAAHMPGKRVVVLTGAGISTAAGIPDFRSPKTGLYNQLARLDLPYAEAVFDIDYFRQHPEPFYALARELYPGRFHPTVSHVFIALLARKGLLQMLFTQNIDCLERSAGVPDDKIVEAHGSFATQRCIECKTPFPDDRMRAHVEAADVPHCLEPSCGGLVKPDIVFFGEPLPSHFSQNAYHAAMADLVLVLGTSLSVHPFAGLPDVAPEAVPRVLFNMERAGHLGRRPDDVVHLGPVDDSIRALADELGWRHELEDMWRALVGEDEAERQLKRRPEGDDLLELADGLHSLDLDESDGSDDLDDEKAAAVEATLDANAAPGAPAERHNHQVKAAAVVETAVDPVAAPTAPTKRDELEEQATIVETALNVRPSPSAEQAAGSGAKKDDGLHPAEHGPPQPAEAEAEPQLEQQKSKTTDGTVDQVPSEWTVPDQTTRPSLPRPGDPSTSPLPGNGE</sequence>
<name>A0A151GPS0_DRECN</name>
<dbReference type="GO" id="GO:0017136">
    <property type="term" value="F:histone deacetylase activity, NAD-dependent"/>
    <property type="evidence" value="ECO:0007669"/>
    <property type="project" value="TreeGrafter"/>
</dbReference>
<organism evidence="10 11">
    <name type="scientific">Drechmeria coniospora</name>
    <name type="common">Nematophagous fungus</name>
    <name type="synonym">Meria coniospora</name>
    <dbReference type="NCBI Taxonomy" id="98403"/>
    <lineage>
        <taxon>Eukaryota</taxon>
        <taxon>Fungi</taxon>
        <taxon>Dikarya</taxon>
        <taxon>Ascomycota</taxon>
        <taxon>Pezizomycotina</taxon>
        <taxon>Sordariomycetes</taxon>
        <taxon>Hypocreomycetidae</taxon>
        <taxon>Hypocreales</taxon>
        <taxon>Ophiocordycipitaceae</taxon>
        <taxon>Drechmeria</taxon>
    </lineage>
</organism>
<comment type="caution">
    <text evidence="10">The sequence shown here is derived from an EMBL/GenBank/DDBJ whole genome shotgun (WGS) entry which is preliminary data.</text>
</comment>
<dbReference type="AlphaFoldDB" id="A0A151GPS0"/>
<feature type="compositionally biased region" description="Basic and acidic residues" evidence="8">
    <location>
        <begin position="403"/>
        <end position="413"/>
    </location>
</feature>
<feature type="binding site" evidence="7">
    <location>
        <position position="177"/>
    </location>
    <ligand>
        <name>Zn(2+)</name>
        <dbReference type="ChEBI" id="CHEBI:29105"/>
    </ligand>
</feature>
<keyword evidence="5 7" id="KW-0862">Zinc</keyword>
<dbReference type="Gene3D" id="3.40.50.1220">
    <property type="entry name" value="TPP-binding domain"/>
    <property type="match status" value="1"/>
</dbReference>
<dbReference type="Proteomes" id="UP000076580">
    <property type="component" value="Chromosome 01"/>
</dbReference>
<evidence type="ECO:0000256" key="2">
    <source>
        <dbReference type="ARBA" id="ARBA00006924"/>
    </source>
</evidence>
<dbReference type="InterPro" id="IPR026590">
    <property type="entry name" value="Ssirtuin_cat_dom"/>
</dbReference>
<dbReference type="CDD" id="cd01408">
    <property type="entry name" value="SIRT1"/>
    <property type="match status" value="1"/>
</dbReference>
<feature type="domain" description="Deacetylase sirtuin-type" evidence="9">
    <location>
        <begin position="12"/>
        <end position="272"/>
    </location>
</feature>
<evidence type="ECO:0000256" key="1">
    <source>
        <dbReference type="ARBA" id="ARBA00001947"/>
    </source>
</evidence>
<keyword evidence="11" id="KW-1185">Reference proteome</keyword>
<dbReference type="InterPro" id="IPR029035">
    <property type="entry name" value="DHS-like_NAD/FAD-binding_dom"/>
</dbReference>
<dbReference type="InParanoid" id="A0A151GPS0"/>
<comment type="similarity">
    <text evidence="2">Belongs to the sirtuin family. Class I subfamily.</text>
</comment>
<protein>
    <recommendedName>
        <fullName evidence="9">Deacetylase sirtuin-type domain-containing protein</fullName>
    </recommendedName>
</protein>
<gene>
    <name evidence="10" type="ORF">DCS_00129</name>
</gene>
<proteinExistence type="inferred from homology"/>
<dbReference type="GO" id="GO:0005634">
    <property type="term" value="C:nucleus"/>
    <property type="evidence" value="ECO:0007669"/>
    <property type="project" value="TreeGrafter"/>
</dbReference>
<dbReference type="Gene3D" id="3.30.1600.10">
    <property type="entry name" value="SIR2/SIRT2 'Small Domain"/>
    <property type="match status" value="1"/>
</dbReference>
<evidence type="ECO:0000313" key="10">
    <source>
        <dbReference type="EMBL" id="KYK59002.1"/>
    </source>
</evidence>
<dbReference type="EMBL" id="LAYC01000001">
    <property type="protein sequence ID" value="KYK59002.1"/>
    <property type="molecule type" value="Genomic_DNA"/>
</dbReference>
<dbReference type="PANTHER" id="PTHR11085:SF6">
    <property type="entry name" value="NAD-DEPENDENT PROTEIN DEACETYLASE SIRTUIN-2"/>
    <property type="match status" value="1"/>
</dbReference>
<comment type="cofactor">
    <cofactor evidence="1">
        <name>Zn(2+)</name>
        <dbReference type="ChEBI" id="CHEBI:29105"/>
    </cofactor>
</comment>
<feature type="active site" description="Proton acceptor" evidence="7">
    <location>
        <position position="140"/>
    </location>
</feature>
<dbReference type="GO" id="GO:0046872">
    <property type="term" value="F:metal ion binding"/>
    <property type="evidence" value="ECO:0007669"/>
    <property type="project" value="UniProtKB-KW"/>
</dbReference>
<evidence type="ECO:0000256" key="7">
    <source>
        <dbReference type="PROSITE-ProRule" id="PRU00236"/>
    </source>
</evidence>
<keyword evidence="3" id="KW-0808">Transferase</keyword>
<dbReference type="FunCoup" id="A0A151GPS0">
    <property type="interactions" value="419"/>
</dbReference>
<dbReference type="GeneID" id="63712772"/>
<feature type="binding site" evidence="7">
    <location>
        <position position="172"/>
    </location>
    <ligand>
        <name>Zn(2+)</name>
        <dbReference type="ChEBI" id="CHEBI:29105"/>
    </ligand>
</feature>
<keyword evidence="4 7" id="KW-0479">Metal-binding</keyword>
<feature type="binding site" evidence="7">
    <location>
        <position position="151"/>
    </location>
    <ligand>
        <name>Zn(2+)</name>
        <dbReference type="ChEBI" id="CHEBI:29105"/>
    </ligand>
</feature>
<evidence type="ECO:0000256" key="8">
    <source>
        <dbReference type="SAM" id="MobiDB-lite"/>
    </source>
</evidence>
<evidence type="ECO:0000313" key="11">
    <source>
        <dbReference type="Proteomes" id="UP000076580"/>
    </source>
</evidence>
<evidence type="ECO:0000256" key="4">
    <source>
        <dbReference type="ARBA" id="ARBA00022723"/>
    </source>
</evidence>
<dbReference type="OrthoDB" id="420264at2759"/>
<dbReference type="InterPro" id="IPR003000">
    <property type="entry name" value="Sirtuin"/>
</dbReference>
<feature type="binding site" evidence="7">
    <location>
        <position position="148"/>
    </location>
    <ligand>
        <name>Zn(2+)</name>
        <dbReference type="ChEBI" id="CHEBI:29105"/>
    </ligand>
</feature>
<dbReference type="InterPro" id="IPR050134">
    <property type="entry name" value="NAD-dep_sirtuin_deacylases"/>
</dbReference>
<dbReference type="InterPro" id="IPR026591">
    <property type="entry name" value="Sirtuin_cat_small_dom_sf"/>
</dbReference>
<reference evidence="10 11" key="1">
    <citation type="journal article" date="2016" name="Sci. Rep.">
        <title>Insights into Adaptations to a Near-Obligate Nematode Endoparasitic Lifestyle from the Finished Genome of Drechmeria coniospora.</title>
        <authorList>
            <person name="Zhang L."/>
            <person name="Zhou Z."/>
            <person name="Guo Q."/>
            <person name="Fokkens L."/>
            <person name="Miskei M."/>
            <person name="Pocsi I."/>
            <person name="Zhang W."/>
            <person name="Chen M."/>
            <person name="Wang L."/>
            <person name="Sun Y."/>
            <person name="Donzelli B.G."/>
            <person name="Gibson D.M."/>
            <person name="Nelson D.R."/>
            <person name="Luo J.G."/>
            <person name="Rep M."/>
            <person name="Liu H."/>
            <person name="Yang S."/>
            <person name="Wang J."/>
            <person name="Krasnoff S.B."/>
            <person name="Xu Y."/>
            <person name="Molnar I."/>
            <person name="Lin M."/>
        </authorList>
    </citation>
    <scope>NUCLEOTIDE SEQUENCE [LARGE SCALE GENOMIC DNA]</scope>
    <source>
        <strain evidence="10 11">ARSEF 6962</strain>
    </source>
</reference>